<organism evidence="1 2">
    <name type="scientific">Ramlibacter ginsenosidimutans</name>
    <dbReference type="NCBI Taxonomy" id="502333"/>
    <lineage>
        <taxon>Bacteria</taxon>
        <taxon>Pseudomonadati</taxon>
        <taxon>Pseudomonadota</taxon>
        <taxon>Betaproteobacteria</taxon>
        <taxon>Burkholderiales</taxon>
        <taxon>Comamonadaceae</taxon>
        <taxon>Ramlibacter</taxon>
    </lineage>
</organism>
<dbReference type="AlphaFoldDB" id="A0A934WL72"/>
<evidence type="ECO:0000313" key="2">
    <source>
        <dbReference type="Proteomes" id="UP000630528"/>
    </source>
</evidence>
<proteinExistence type="predicted"/>
<keyword evidence="2" id="KW-1185">Reference proteome</keyword>
<name>A0A934WL72_9BURK</name>
<gene>
    <name evidence="1" type="ORF">JJB11_03350</name>
</gene>
<protein>
    <submittedName>
        <fullName evidence="1">Uncharacterized protein</fullName>
    </submittedName>
</protein>
<comment type="caution">
    <text evidence="1">The sequence shown here is derived from an EMBL/GenBank/DDBJ whole genome shotgun (WGS) entry which is preliminary data.</text>
</comment>
<dbReference type="Proteomes" id="UP000630528">
    <property type="component" value="Unassembled WGS sequence"/>
</dbReference>
<accession>A0A934WL72</accession>
<reference evidence="1" key="2">
    <citation type="submission" date="2021-01" db="EMBL/GenBank/DDBJ databases">
        <authorList>
            <person name="Kang M."/>
        </authorList>
    </citation>
    <scope>NUCLEOTIDE SEQUENCE</scope>
    <source>
        <strain evidence="1">KACC 17527</strain>
    </source>
</reference>
<dbReference type="EMBL" id="JAEPWM010000001">
    <property type="protein sequence ID" value="MBK6005118.1"/>
    <property type="molecule type" value="Genomic_DNA"/>
</dbReference>
<reference evidence="1" key="1">
    <citation type="journal article" date="2012" name="J. Microbiol. Biotechnol.">
        <title>Ramlibacter ginsenosidimutans sp. nov., with ginsenoside-converting activity.</title>
        <authorList>
            <person name="Wang L."/>
            <person name="An D.S."/>
            <person name="Kim S.G."/>
            <person name="Jin F.X."/>
            <person name="Kim S.C."/>
            <person name="Lee S.T."/>
            <person name="Im W.T."/>
        </authorList>
    </citation>
    <scope>NUCLEOTIDE SEQUENCE</scope>
    <source>
        <strain evidence="1">KACC 17527</strain>
    </source>
</reference>
<evidence type="ECO:0000313" key="1">
    <source>
        <dbReference type="EMBL" id="MBK6005118.1"/>
    </source>
</evidence>
<sequence length="85" mass="9280">MDLQHDEPDAPGTRTISLATPYGEVVASERVAPSEFPSALRRFRNRALQRANAVVVLDGVVHTRGAFLELVRHFNDCAARTAAHG</sequence>
<dbReference type="RefSeq" id="WP_201166473.1">
    <property type="nucleotide sequence ID" value="NZ_JAEPWM010000001.1"/>
</dbReference>